<accession>A0A2J6RLQ7</accession>
<protein>
    <submittedName>
        <fullName evidence="3">Uncharacterized protein</fullName>
    </submittedName>
</protein>
<dbReference type="Proteomes" id="UP000235786">
    <property type="component" value="Unassembled WGS sequence"/>
</dbReference>
<keyword evidence="2" id="KW-0812">Transmembrane</keyword>
<evidence type="ECO:0000313" key="3">
    <source>
        <dbReference type="EMBL" id="PMD39455.1"/>
    </source>
</evidence>
<keyword evidence="2" id="KW-1133">Transmembrane helix</keyword>
<organism evidence="3 4">
    <name type="scientific">Hyaloscypha variabilis (strain UAMH 11265 / GT02V1 / F)</name>
    <name type="common">Meliniomyces variabilis</name>
    <dbReference type="NCBI Taxonomy" id="1149755"/>
    <lineage>
        <taxon>Eukaryota</taxon>
        <taxon>Fungi</taxon>
        <taxon>Dikarya</taxon>
        <taxon>Ascomycota</taxon>
        <taxon>Pezizomycotina</taxon>
        <taxon>Leotiomycetes</taxon>
        <taxon>Helotiales</taxon>
        <taxon>Hyaloscyphaceae</taxon>
        <taxon>Hyaloscypha</taxon>
        <taxon>Hyaloscypha variabilis</taxon>
    </lineage>
</organism>
<feature type="region of interest" description="Disordered" evidence="1">
    <location>
        <begin position="28"/>
        <end position="51"/>
    </location>
</feature>
<evidence type="ECO:0000313" key="4">
    <source>
        <dbReference type="Proteomes" id="UP000235786"/>
    </source>
</evidence>
<dbReference type="EMBL" id="KZ613946">
    <property type="protein sequence ID" value="PMD39455.1"/>
    <property type="molecule type" value="Genomic_DNA"/>
</dbReference>
<evidence type="ECO:0000256" key="1">
    <source>
        <dbReference type="SAM" id="MobiDB-lite"/>
    </source>
</evidence>
<feature type="compositionally biased region" description="Basic and acidic residues" evidence="1">
    <location>
        <begin position="28"/>
        <end position="39"/>
    </location>
</feature>
<sequence>MEVEMKTTSVAAMPNLQKEIATPSSEEILSRLRNDEESARTPSEAPQRPTSMRGSFLTFLTTKAHQVSKFFASHSNNWWLFEVFAATISVLAMLTLIGVLHVYNGRVVQRLHLGITLNGLVAALSTICRTALMIPVTAGISQAKWHWFSPKAGKRNPEARLRDLETFDSASRGTWGSLKLLWTLRARRLVSVGALITILVLVFDTFTQQVLTTEFKAVVVDTDPKALPQVPRSEYYNISIDSREWGAIGPDWPSISAVYNGMFSNNTSPISASCEPGNCTWPLIPSLAVCSSCNPISWNTTGAQCDMAIQPICNYTLPDGQVVIIDGTVDSTMFQVLSSSTVGLPDWETTPYIYSFEALGMPTSSDSWSNSNVSAQQCTFWYCLQTYNVTVVNNIQNQTIVETWNEIYDLTVGDTGSNLTFTNIPLQSMNIAPNTNYSIDEASQIGAAALLGKFFNGTAQARQDPGGIWYDTDYVQDIWLHWDDLSALVSNVALSMTNNIRQTRPAPINVRYTGTGTQDELFVVVRWQWLSLPAALVLLSIFFLISEMLQTWRDHIRAWKNSSLALLFCGVDARIKLDARGGLDRPAGLDDETTGLQALLTEEDGFWEFRSGDSTASE</sequence>
<dbReference type="PANTHER" id="PTHR35394:SF5">
    <property type="entry name" value="DUF3176 DOMAIN-CONTAINING PROTEIN"/>
    <property type="match status" value="1"/>
</dbReference>
<dbReference type="Pfam" id="PF11374">
    <property type="entry name" value="DUF3176"/>
    <property type="match status" value="1"/>
</dbReference>
<evidence type="ECO:0000256" key="2">
    <source>
        <dbReference type="SAM" id="Phobius"/>
    </source>
</evidence>
<keyword evidence="2" id="KW-0472">Membrane</keyword>
<dbReference type="AlphaFoldDB" id="A0A2J6RLQ7"/>
<dbReference type="InterPro" id="IPR021514">
    <property type="entry name" value="DUF3176"/>
</dbReference>
<keyword evidence="4" id="KW-1185">Reference proteome</keyword>
<feature type="transmembrane region" description="Helical" evidence="2">
    <location>
        <begin position="527"/>
        <end position="545"/>
    </location>
</feature>
<feature type="transmembrane region" description="Helical" evidence="2">
    <location>
        <begin position="78"/>
        <end position="103"/>
    </location>
</feature>
<dbReference type="STRING" id="1149755.A0A2J6RLQ7"/>
<feature type="transmembrane region" description="Helical" evidence="2">
    <location>
        <begin position="189"/>
        <end position="206"/>
    </location>
</feature>
<proteinExistence type="predicted"/>
<gene>
    <name evidence="3" type="ORF">L207DRAFT_634048</name>
</gene>
<dbReference type="PANTHER" id="PTHR35394">
    <property type="entry name" value="DUF3176 DOMAIN-CONTAINING PROTEIN"/>
    <property type="match status" value="1"/>
</dbReference>
<dbReference type="OrthoDB" id="5376804at2759"/>
<reference evidence="3 4" key="1">
    <citation type="submission" date="2016-04" db="EMBL/GenBank/DDBJ databases">
        <title>A degradative enzymes factory behind the ericoid mycorrhizal symbiosis.</title>
        <authorList>
            <consortium name="DOE Joint Genome Institute"/>
            <person name="Martino E."/>
            <person name="Morin E."/>
            <person name="Grelet G."/>
            <person name="Kuo A."/>
            <person name="Kohler A."/>
            <person name="Daghino S."/>
            <person name="Barry K."/>
            <person name="Choi C."/>
            <person name="Cichocki N."/>
            <person name="Clum A."/>
            <person name="Copeland A."/>
            <person name="Hainaut M."/>
            <person name="Haridas S."/>
            <person name="Labutti K."/>
            <person name="Lindquist E."/>
            <person name="Lipzen A."/>
            <person name="Khouja H.-R."/>
            <person name="Murat C."/>
            <person name="Ohm R."/>
            <person name="Olson A."/>
            <person name="Spatafora J."/>
            <person name="Veneault-Fourrey C."/>
            <person name="Henrissat B."/>
            <person name="Grigoriev I."/>
            <person name="Martin F."/>
            <person name="Perotto S."/>
        </authorList>
    </citation>
    <scope>NUCLEOTIDE SEQUENCE [LARGE SCALE GENOMIC DNA]</scope>
    <source>
        <strain evidence="3 4">F</strain>
    </source>
</reference>
<name>A0A2J6RLQ7_HYAVF</name>